<dbReference type="EMBL" id="CM009757">
    <property type="protein sequence ID" value="PUZ41326.1"/>
    <property type="molecule type" value="Genomic_DNA"/>
</dbReference>
<gene>
    <name evidence="1" type="ORF">GQ55_9G495300</name>
</gene>
<keyword evidence="2" id="KW-1185">Reference proteome</keyword>
<accession>A0A2T7CDA9</accession>
<name>A0A2T7CDA9_9POAL</name>
<protein>
    <submittedName>
        <fullName evidence="1">Uncharacterized protein</fullName>
    </submittedName>
</protein>
<dbReference type="Gramene" id="PUZ41326">
    <property type="protein sequence ID" value="PUZ41326"/>
    <property type="gene ID" value="GQ55_9G495300"/>
</dbReference>
<dbReference type="AlphaFoldDB" id="A0A2T7CDA9"/>
<evidence type="ECO:0000313" key="1">
    <source>
        <dbReference type="EMBL" id="PUZ41326.1"/>
    </source>
</evidence>
<proteinExistence type="predicted"/>
<dbReference type="Proteomes" id="UP000244336">
    <property type="component" value="Chromosome 9"/>
</dbReference>
<reference evidence="1 2" key="1">
    <citation type="submission" date="2018-04" db="EMBL/GenBank/DDBJ databases">
        <title>WGS assembly of Panicum hallii var. hallii HAL2.</title>
        <authorList>
            <person name="Lovell J."/>
            <person name="Jenkins J."/>
            <person name="Lowry D."/>
            <person name="Mamidi S."/>
            <person name="Sreedasyam A."/>
            <person name="Weng X."/>
            <person name="Barry K."/>
            <person name="Bonette J."/>
            <person name="Campitelli B."/>
            <person name="Daum C."/>
            <person name="Gordon S."/>
            <person name="Gould B."/>
            <person name="Lipzen A."/>
            <person name="MacQueen A."/>
            <person name="Palacio-Mejia J."/>
            <person name="Plott C."/>
            <person name="Shakirov E."/>
            <person name="Shu S."/>
            <person name="Yoshinaga Y."/>
            <person name="Zane M."/>
            <person name="Rokhsar D."/>
            <person name="Grimwood J."/>
            <person name="Schmutz J."/>
            <person name="Juenger T."/>
        </authorList>
    </citation>
    <scope>NUCLEOTIDE SEQUENCE [LARGE SCALE GENOMIC DNA]</scope>
    <source>
        <strain evidence="2">cv. HAL2</strain>
    </source>
</reference>
<sequence>MNCCDSGKRFSSQRFDFLAQRDGGSYDPGLEYSSVFSRRSWWRTATREIALKFIVEGEKGLVLLECGADEKEIDGPWTVVGLTAKSVPLLMSLHCAASS</sequence>
<evidence type="ECO:0000313" key="2">
    <source>
        <dbReference type="Proteomes" id="UP000244336"/>
    </source>
</evidence>
<organism evidence="1 2">
    <name type="scientific">Panicum hallii var. hallii</name>
    <dbReference type="NCBI Taxonomy" id="1504633"/>
    <lineage>
        <taxon>Eukaryota</taxon>
        <taxon>Viridiplantae</taxon>
        <taxon>Streptophyta</taxon>
        <taxon>Embryophyta</taxon>
        <taxon>Tracheophyta</taxon>
        <taxon>Spermatophyta</taxon>
        <taxon>Magnoliopsida</taxon>
        <taxon>Liliopsida</taxon>
        <taxon>Poales</taxon>
        <taxon>Poaceae</taxon>
        <taxon>PACMAD clade</taxon>
        <taxon>Panicoideae</taxon>
        <taxon>Panicodae</taxon>
        <taxon>Paniceae</taxon>
        <taxon>Panicinae</taxon>
        <taxon>Panicum</taxon>
        <taxon>Panicum sect. Panicum</taxon>
    </lineage>
</organism>